<evidence type="ECO:0000259" key="6">
    <source>
        <dbReference type="PROSITE" id="PS50109"/>
    </source>
</evidence>
<dbReference type="InterPro" id="IPR003661">
    <property type="entry name" value="HisK_dim/P_dom"/>
</dbReference>
<dbReference type="SUPFAM" id="SSF47384">
    <property type="entry name" value="Homodimeric domain of signal transducing histidine kinase"/>
    <property type="match status" value="1"/>
</dbReference>
<dbReference type="InterPro" id="IPR036890">
    <property type="entry name" value="HATPase_C_sf"/>
</dbReference>
<dbReference type="InterPro" id="IPR004358">
    <property type="entry name" value="Sig_transdc_His_kin-like_C"/>
</dbReference>
<dbReference type="InterPro" id="IPR003594">
    <property type="entry name" value="HATPase_dom"/>
</dbReference>
<evidence type="ECO:0000256" key="3">
    <source>
        <dbReference type="ARBA" id="ARBA00022553"/>
    </source>
</evidence>
<dbReference type="RefSeq" id="WP_206588351.1">
    <property type="nucleotide sequence ID" value="NZ_JAFKCU010000006.1"/>
</dbReference>
<evidence type="ECO:0000256" key="4">
    <source>
        <dbReference type="ARBA" id="ARBA00022679"/>
    </source>
</evidence>
<dbReference type="Gene3D" id="1.10.287.130">
    <property type="match status" value="1"/>
</dbReference>
<keyword evidence="4" id="KW-0808">Transferase</keyword>
<dbReference type="PRINTS" id="PR00344">
    <property type="entry name" value="BCTRLSENSOR"/>
</dbReference>
<evidence type="ECO:0000313" key="7">
    <source>
        <dbReference type="EMBL" id="MBN7817691.1"/>
    </source>
</evidence>
<proteinExistence type="predicted"/>
<feature type="domain" description="Histidine kinase" evidence="6">
    <location>
        <begin position="141"/>
        <end position="349"/>
    </location>
</feature>
<dbReference type="SUPFAM" id="SSF55874">
    <property type="entry name" value="ATPase domain of HSP90 chaperone/DNA topoisomerase II/histidine kinase"/>
    <property type="match status" value="1"/>
</dbReference>
<comment type="caution">
    <text evidence="7">The sequence shown here is derived from an EMBL/GenBank/DDBJ whole genome shotgun (WGS) entry which is preliminary data.</text>
</comment>
<dbReference type="PANTHER" id="PTHR42878">
    <property type="entry name" value="TWO-COMPONENT HISTIDINE KINASE"/>
    <property type="match status" value="1"/>
</dbReference>
<gene>
    <name evidence="7" type="ORF">J0A69_19770</name>
</gene>
<sequence>MARKDLNSCWIYNKIEGKCTITYSIPEKRQLEVMNCDESIVENLHQKMNNFSLPVGQEIQKISPFILNGGTVCVFNLKASGLLFFYSSKRSTFTQLEINQLSPIVEKFSYSLEASDAFTKQEKLLRNLEKQNQELNDYAHVVSHDLKSPLRNIETLVSWVKQDYKNLIDEKGIKTLNLVSENLEKMDNLIDDILIHSTIEKKSTEIHTLDLSDLVSNTISAMGIPDHVTIKIDKSLPIIQGNSFMMQQLFQNLIDNAIKYNDKPNCEIEIGARTINKGHEYYVKDNGIGIEKKYFFKIFETFQRLSNNPKSSGIGLSIVKKIVQNNGGNIWVESEVNFGTTFYFTLFNT</sequence>
<dbReference type="PROSITE" id="PS50109">
    <property type="entry name" value="HIS_KIN"/>
    <property type="match status" value="1"/>
</dbReference>
<dbReference type="Proteomes" id="UP000664480">
    <property type="component" value="Unassembled WGS sequence"/>
</dbReference>
<organism evidence="7 8">
    <name type="scientific">Algoriphagus pacificus</name>
    <dbReference type="NCBI Taxonomy" id="2811234"/>
    <lineage>
        <taxon>Bacteria</taxon>
        <taxon>Pseudomonadati</taxon>
        <taxon>Bacteroidota</taxon>
        <taxon>Cytophagia</taxon>
        <taxon>Cytophagales</taxon>
        <taxon>Cyclobacteriaceae</taxon>
        <taxon>Algoriphagus</taxon>
    </lineage>
</organism>
<evidence type="ECO:0000256" key="2">
    <source>
        <dbReference type="ARBA" id="ARBA00012438"/>
    </source>
</evidence>
<dbReference type="InterPro" id="IPR036097">
    <property type="entry name" value="HisK_dim/P_sf"/>
</dbReference>
<protein>
    <recommendedName>
        <fullName evidence="2">histidine kinase</fullName>
        <ecNumber evidence="2">2.7.13.3</ecNumber>
    </recommendedName>
</protein>
<dbReference type="Gene3D" id="3.30.565.10">
    <property type="entry name" value="Histidine kinase-like ATPase, C-terminal domain"/>
    <property type="match status" value="1"/>
</dbReference>
<dbReference type="PANTHER" id="PTHR42878:SF15">
    <property type="entry name" value="BACTERIOPHYTOCHROME"/>
    <property type="match status" value="1"/>
</dbReference>
<keyword evidence="8" id="KW-1185">Reference proteome</keyword>
<dbReference type="CDD" id="cd00082">
    <property type="entry name" value="HisKA"/>
    <property type="match status" value="1"/>
</dbReference>
<keyword evidence="3" id="KW-0597">Phosphoprotein</keyword>
<accession>A0ABS3CMH9</accession>
<dbReference type="SMART" id="SM00387">
    <property type="entry name" value="HATPase_c"/>
    <property type="match status" value="1"/>
</dbReference>
<name>A0ABS3CMH9_9BACT</name>
<dbReference type="InterPro" id="IPR005467">
    <property type="entry name" value="His_kinase_dom"/>
</dbReference>
<dbReference type="InterPro" id="IPR050351">
    <property type="entry name" value="BphY/WalK/GraS-like"/>
</dbReference>
<reference evidence="7 8" key="1">
    <citation type="submission" date="2021-03" db="EMBL/GenBank/DDBJ databases">
        <title>novel species isolated from a fishpond in China.</title>
        <authorList>
            <person name="Lu H."/>
            <person name="Cai Z."/>
        </authorList>
    </citation>
    <scope>NUCLEOTIDE SEQUENCE [LARGE SCALE GENOMIC DNA]</scope>
    <source>
        <strain evidence="7 8">YJ13C</strain>
    </source>
</reference>
<comment type="catalytic activity">
    <reaction evidence="1">
        <text>ATP + protein L-histidine = ADP + protein N-phospho-L-histidine.</text>
        <dbReference type="EC" id="2.7.13.3"/>
    </reaction>
</comment>
<dbReference type="EC" id="2.7.13.3" evidence="2"/>
<dbReference type="Pfam" id="PF02518">
    <property type="entry name" value="HATPase_c"/>
    <property type="match status" value="1"/>
</dbReference>
<dbReference type="EMBL" id="JAFKCU010000006">
    <property type="protein sequence ID" value="MBN7817691.1"/>
    <property type="molecule type" value="Genomic_DNA"/>
</dbReference>
<evidence type="ECO:0000313" key="8">
    <source>
        <dbReference type="Proteomes" id="UP000664480"/>
    </source>
</evidence>
<evidence type="ECO:0000256" key="1">
    <source>
        <dbReference type="ARBA" id="ARBA00000085"/>
    </source>
</evidence>
<evidence type="ECO:0000256" key="5">
    <source>
        <dbReference type="ARBA" id="ARBA00022777"/>
    </source>
</evidence>
<keyword evidence="5" id="KW-0418">Kinase</keyword>